<organism evidence="2 3">
    <name type="scientific">Mycena albidolilacea</name>
    <dbReference type="NCBI Taxonomy" id="1033008"/>
    <lineage>
        <taxon>Eukaryota</taxon>
        <taxon>Fungi</taxon>
        <taxon>Dikarya</taxon>
        <taxon>Basidiomycota</taxon>
        <taxon>Agaricomycotina</taxon>
        <taxon>Agaricomycetes</taxon>
        <taxon>Agaricomycetidae</taxon>
        <taxon>Agaricales</taxon>
        <taxon>Marasmiineae</taxon>
        <taxon>Mycenaceae</taxon>
        <taxon>Mycena</taxon>
    </lineage>
</organism>
<feature type="compositionally biased region" description="Polar residues" evidence="1">
    <location>
        <begin position="61"/>
        <end position="103"/>
    </location>
</feature>
<accession>A0AAD7EWL4</accession>
<protein>
    <submittedName>
        <fullName evidence="2">Uncharacterized protein</fullName>
    </submittedName>
</protein>
<name>A0AAD7EWL4_9AGAR</name>
<keyword evidence="3" id="KW-1185">Reference proteome</keyword>
<reference evidence="2" key="1">
    <citation type="submission" date="2023-03" db="EMBL/GenBank/DDBJ databases">
        <title>Massive genome expansion in bonnet fungi (Mycena s.s.) driven by repeated elements and novel gene families across ecological guilds.</title>
        <authorList>
            <consortium name="Lawrence Berkeley National Laboratory"/>
            <person name="Harder C.B."/>
            <person name="Miyauchi S."/>
            <person name="Viragh M."/>
            <person name="Kuo A."/>
            <person name="Thoen E."/>
            <person name="Andreopoulos B."/>
            <person name="Lu D."/>
            <person name="Skrede I."/>
            <person name="Drula E."/>
            <person name="Henrissat B."/>
            <person name="Morin E."/>
            <person name="Kohler A."/>
            <person name="Barry K."/>
            <person name="LaButti K."/>
            <person name="Morin E."/>
            <person name="Salamov A."/>
            <person name="Lipzen A."/>
            <person name="Mereny Z."/>
            <person name="Hegedus B."/>
            <person name="Baldrian P."/>
            <person name="Stursova M."/>
            <person name="Weitz H."/>
            <person name="Taylor A."/>
            <person name="Grigoriev I.V."/>
            <person name="Nagy L.G."/>
            <person name="Martin F."/>
            <person name="Kauserud H."/>
        </authorList>
    </citation>
    <scope>NUCLEOTIDE SEQUENCE</scope>
    <source>
        <strain evidence="2">CBHHK002</strain>
    </source>
</reference>
<evidence type="ECO:0000313" key="3">
    <source>
        <dbReference type="Proteomes" id="UP001218218"/>
    </source>
</evidence>
<evidence type="ECO:0000256" key="1">
    <source>
        <dbReference type="SAM" id="MobiDB-lite"/>
    </source>
</evidence>
<dbReference type="EMBL" id="JARIHO010000010">
    <property type="protein sequence ID" value="KAJ7354043.1"/>
    <property type="molecule type" value="Genomic_DNA"/>
</dbReference>
<evidence type="ECO:0000313" key="2">
    <source>
        <dbReference type="EMBL" id="KAJ7354043.1"/>
    </source>
</evidence>
<sequence>MLQSLLQWTCSISVGAPHPKKLPHVELVPVSYTLSNSNNKEEEADRKVEDVEEAVGDESGSESGTLRPGSSSRPTLKTQPAPSSPTKSEGTSTSASASKSNPGGTIHVKKEGASSSKTLVTFAAQNHLLPKATHCSAHPPTPPAKDLFADEVHTSSSTNHLVYSLSSQGRPPSVDVAELEKLPAKRGRAHLLQPSRKSAKTRADSNPPTGEKDKPNPRHINAPLSLEIVPHAPVVELTTPMLPHRCTIACATCIACGKTYTCDGFGTPCGHCLNGNQACSFKRSPVEFHRTLEFLRPLVNLSGGALNSVVLSAVQARRDLNEHFLWLARAANNYDRLCTEVVVL</sequence>
<dbReference type="Proteomes" id="UP001218218">
    <property type="component" value="Unassembled WGS sequence"/>
</dbReference>
<comment type="caution">
    <text evidence="2">The sequence shown here is derived from an EMBL/GenBank/DDBJ whole genome shotgun (WGS) entry which is preliminary data.</text>
</comment>
<feature type="compositionally biased region" description="Basic and acidic residues" evidence="1">
    <location>
        <begin position="39"/>
        <end position="49"/>
    </location>
</feature>
<dbReference type="AlphaFoldDB" id="A0AAD7EWL4"/>
<proteinExistence type="predicted"/>
<gene>
    <name evidence="2" type="ORF">DFH08DRAFT_803957</name>
</gene>
<feature type="compositionally biased region" description="Acidic residues" evidence="1">
    <location>
        <begin position="50"/>
        <end position="60"/>
    </location>
</feature>
<feature type="region of interest" description="Disordered" evidence="1">
    <location>
        <begin position="182"/>
        <end position="220"/>
    </location>
</feature>
<feature type="region of interest" description="Disordered" evidence="1">
    <location>
        <begin position="32"/>
        <end position="114"/>
    </location>
</feature>